<evidence type="ECO:0000313" key="3">
    <source>
        <dbReference type="EMBL" id="TBM98105.1"/>
    </source>
</evidence>
<accession>A0A4Q9FEV7</accession>
<dbReference type="PROSITE" id="PS50825">
    <property type="entry name" value="HYR"/>
    <property type="match status" value="3"/>
</dbReference>
<dbReference type="InterPro" id="IPR003410">
    <property type="entry name" value="HYR_dom"/>
</dbReference>
<feature type="domain" description="HYR" evidence="2">
    <location>
        <begin position="133"/>
        <end position="214"/>
    </location>
</feature>
<comment type="caution">
    <text evidence="3">The sequence shown here is derived from an EMBL/GenBank/DDBJ whole genome shotgun (WGS) entry which is preliminary data.</text>
</comment>
<dbReference type="OrthoDB" id="9805017at2"/>
<organism evidence="3 4">
    <name type="scientific">Hyunsoonleella flava</name>
    <dbReference type="NCBI Taxonomy" id="2527939"/>
    <lineage>
        <taxon>Bacteria</taxon>
        <taxon>Pseudomonadati</taxon>
        <taxon>Bacteroidota</taxon>
        <taxon>Flavobacteriia</taxon>
        <taxon>Flavobacteriales</taxon>
        <taxon>Flavobacteriaceae</taxon>
    </lineage>
</organism>
<dbReference type="InterPro" id="IPR013783">
    <property type="entry name" value="Ig-like_fold"/>
</dbReference>
<dbReference type="PANTHER" id="PTHR24273">
    <property type="entry name" value="FI04643P-RELATED"/>
    <property type="match status" value="1"/>
</dbReference>
<protein>
    <submittedName>
        <fullName evidence="3">HYR domain-containing protein</fullName>
    </submittedName>
</protein>
<feature type="non-terminal residue" evidence="3">
    <location>
        <position position="1"/>
    </location>
</feature>
<evidence type="ECO:0000256" key="1">
    <source>
        <dbReference type="ARBA" id="ARBA00022737"/>
    </source>
</evidence>
<keyword evidence="1" id="KW-0677">Repeat</keyword>
<dbReference type="EMBL" id="SIRT01000027">
    <property type="protein sequence ID" value="TBM98105.1"/>
    <property type="molecule type" value="Genomic_DNA"/>
</dbReference>
<proteinExistence type="predicted"/>
<dbReference type="Gene3D" id="2.60.40.10">
    <property type="entry name" value="Immunoglobulins"/>
    <property type="match status" value="1"/>
</dbReference>
<dbReference type="Proteomes" id="UP000291142">
    <property type="component" value="Unassembled WGS sequence"/>
</dbReference>
<keyword evidence="4" id="KW-1185">Reference proteome</keyword>
<sequence>ASGTVTTTQIAGLPSGSLFPVGTTTNTFEVEDASGNTATCSFDVTVTDNEDPEITCPGNFNVNVDPATDGAIVTYTDPVGTDNNASGTVTTTRIAGPASGSLFPVGTTTVTFQVEDASGNTATCSFDVTVTDNEDPEITCPGDFNMNVDAGTCGAIVTYTTPVGTDNSTGATTTQIAGLPSGSLFPVGTTTNTFEVTDASGNTATCSFDVTVTDNEDPTITCPADVTANTSDDAAGNCLTTVALGTPTTADNCSVDSVVAQVNGADIDPVTFEFPLGDTTVTWIVTDGSGNIAQCTQTVT</sequence>
<evidence type="ECO:0000313" key="4">
    <source>
        <dbReference type="Proteomes" id="UP000291142"/>
    </source>
</evidence>
<feature type="domain" description="HYR" evidence="2">
    <location>
        <begin position="215"/>
        <end position="300"/>
    </location>
</feature>
<dbReference type="Pfam" id="PF02494">
    <property type="entry name" value="HYR"/>
    <property type="match status" value="4"/>
</dbReference>
<evidence type="ECO:0000259" key="2">
    <source>
        <dbReference type="PROSITE" id="PS50825"/>
    </source>
</evidence>
<reference evidence="3 4" key="1">
    <citation type="submission" date="2019-02" db="EMBL/GenBank/DDBJ databases">
        <title>Hyunsoonleella sp., isolated from marine sediment.</title>
        <authorList>
            <person name="Liu B.-T."/>
        </authorList>
    </citation>
    <scope>NUCLEOTIDE SEQUENCE [LARGE SCALE GENOMIC DNA]</scope>
    <source>
        <strain evidence="3 4">T58</strain>
    </source>
</reference>
<dbReference type="AlphaFoldDB" id="A0A4Q9FEV7"/>
<feature type="non-terminal residue" evidence="3">
    <location>
        <position position="300"/>
    </location>
</feature>
<name>A0A4Q9FEV7_9FLAO</name>
<gene>
    <name evidence="3" type="ORF">EYD45_16545</name>
</gene>
<dbReference type="PANTHER" id="PTHR24273:SF32">
    <property type="entry name" value="HYALIN"/>
    <property type="match status" value="1"/>
</dbReference>
<feature type="domain" description="HYR" evidence="2">
    <location>
        <begin position="47"/>
        <end position="132"/>
    </location>
</feature>